<evidence type="ECO:0000256" key="2">
    <source>
        <dbReference type="ARBA" id="ARBA00022737"/>
    </source>
</evidence>
<dbReference type="InterPro" id="IPR011705">
    <property type="entry name" value="BACK"/>
</dbReference>
<feature type="domain" description="BTB" evidence="3">
    <location>
        <begin position="27"/>
        <end position="98"/>
    </location>
</feature>
<dbReference type="PROSITE" id="PS50097">
    <property type="entry name" value="BTB"/>
    <property type="match status" value="1"/>
</dbReference>
<gene>
    <name evidence="5" type="ORF">M0811_11423</name>
</gene>
<keyword evidence="2" id="KW-0677">Repeat</keyword>
<evidence type="ECO:0000259" key="3">
    <source>
        <dbReference type="PROSITE" id="PS50097"/>
    </source>
</evidence>
<feature type="domain" description="TLDc" evidence="4">
    <location>
        <begin position="302"/>
        <end position="462"/>
    </location>
</feature>
<dbReference type="Pfam" id="PF07707">
    <property type="entry name" value="BACK"/>
    <property type="match status" value="1"/>
</dbReference>
<dbReference type="InterPro" id="IPR000210">
    <property type="entry name" value="BTB/POZ_dom"/>
</dbReference>
<dbReference type="OrthoDB" id="45365at2759"/>
<dbReference type="Pfam" id="PF00651">
    <property type="entry name" value="BTB"/>
    <property type="match status" value="1"/>
</dbReference>
<dbReference type="SUPFAM" id="SSF54695">
    <property type="entry name" value="POZ domain"/>
    <property type="match status" value="1"/>
</dbReference>
<dbReference type="PROSITE" id="PS51886">
    <property type="entry name" value="TLDC"/>
    <property type="match status" value="1"/>
</dbReference>
<dbReference type="Pfam" id="PF07534">
    <property type="entry name" value="TLD"/>
    <property type="match status" value="1"/>
</dbReference>
<protein>
    <submittedName>
        <fullName evidence="5">Pep-cterm sorting domain-containing protein</fullName>
    </submittedName>
</protein>
<sequence>MFAEFSNQLKLSSDLTKLFNQNEENYFDFEIVCKWKNKEHLFKTHKSILSVRSEYFKGLFNSKMKEFQENKMVLEDVSKKTLNSILNYFYSGKIQINLENAVKILLFSSKYLIQELTDYISNFVMQTCQIEIVVDLLKIFESRNINLLVDFCYEFIQENFAQFIQSEFFLKLKESQLMQVLSKDNLDVNEFAIFEGLIKWGRHNSNIQNDLDQMDQSEKKTLSDSLSNLMKNIRFIEFSNQELENALQTGVIPEGMNKEIVDFQNFTPFVKDHMFNQFLQKKQRTSQYSLIFRKRSQFNSSIISKKKHIKYLKEWIGKNSIFSSLKLGFSTENNGWNCEKWHDICDDKGPTLVIIKTTKGFVFGGYSEVGWITNMEKWTSFFADPAGNIGDPNAFIFSLKNPQNSKPQKFTLEKEKQKRAIYYDYSKNGPHFGSNDVWLTKDMHTGFSFEFGFQYALPFGISFRSDQAKNFFAGENGKWKVATMETFFKH</sequence>
<keyword evidence="6" id="KW-1185">Reference proteome</keyword>
<accession>A0A9Q0R7U8</accession>
<evidence type="ECO:0000313" key="6">
    <source>
        <dbReference type="Proteomes" id="UP001149090"/>
    </source>
</evidence>
<reference evidence="5" key="1">
    <citation type="submission" date="2022-10" db="EMBL/GenBank/DDBJ databases">
        <title>Novel sulphate-reducing endosymbionts in the free-living metamonad Anaeramoeba.</title>
        <authorList>
            <person name="Jerlstrom-Hultqvist J."/>
            <person name="Cepicka I."/>
            <person name="Gallot-Lavallee L."/>
            <person name="Salas-Leiva D."/>
            <person name="Curtis B.A."/>
            <person name="Zahonova K."/>
            <person name="Pipaliya S."/>
            <person name="Dacks J."/>
            <person name="Roger A.J."/>
        </authorList>
    </citation>
    <scope>NUCLEOTIDE SEQUENCE</scope>
    <source>
        <strain evidence="5">BMAN</strain>
    </source>
</reference>
<dbReference type="AlphaFoldDB" id="A0A9Q0R7U8"/>
<evidence type="ECO:0000256" key="1">
    <source>
        <dbReference type="ARBA" id="ARBA00022441"/>
    </source>
</evidence>
<organism evidence="5 6">
    <name type="scientific">Anaeramoeba ignava</name>
    <name type="common">Anaerobic marine amoeba</name>
    <dbReference type="NCBI Taxonomy" id="1746090"/>
    <lineage>
        <taxon>Eukaryota</taxon>
        <taxon>Metamonada</taxon>
        <taxon>Anaeramoebidae</taxon>
        <taxon>Anaeramoeba</taxon>
    </lineage>
</organism>
<dbReference type="SMART" id="SM00225">
    <property type="entry name" value="BTB"/>
    <property type="match status" value="1"/>
</dbReference>
<dbReference type="Gene3D" id="3.30.710.10">
    <property type="entry name" value="Potassium Channel Kv1.1, Chain A"/>
    <property type="match status" value="1"/>
</dbReference>
<dbReference type="PANTHER" id="PTHR45632">
    <property type="entry name" value="LD33804P"/>
    <property type="match status" value="1"/>
</dbReference>
<comment type="caution">
    <text evidence="5">The sequence shown here is derived from an EMBL/GenBank/DDBJ whole genome shotgun (WGS) entry which is preliminary data.</text>
</comment>
<dbReference type="SMART" id="SM00875">
    <property type="entry name" value="BACK"/>
    <property type="match status" value="1"/>
</dbReference>
<dbReference type="PANTHER" id="PTHR45632:SF3">
    <property type="entry name" value="KELCH-LIKE PROTEIN 32"/>
    <property type="match status" value="1"/>
</dbReference>
<dbReference type="InterPro" id="IPR011333">
    <property type="entry name" value="SKP1/BTB/POZ_sf"/>
</dbReference>
<evidence type="ECO:0000313" key="5">
    <source>
        <dbReference type="EMBL" id="KAJ5069911.1"/>
    </source>
</evidence>
<dbReference type="Gene3D" id="1.25.40.420">
    <property type="match status" value="1"/>
</dbReference>
<dbReference type="CDD" id="cd18186">
    <property type="entry name" value="BTB_POZ_ZBTB_KLHL-like"/>
    <property type="match status" value="1"/>
</dbReference>
<dbReference type="Proteomes" id="UP001149090">
    <property type="component" value="Unassembled WGS sequence"/>
</dbReference>
<proteinExistence type="predicted"/>
<name>A0A9Q0R7U8_ANAIG</name>
<dbReference type="EMBL" id="JAPDFW010000101">
    <property type="protein sequence ID" value="KAJ5069911.1"/>
    <property type="molecule type" value="Genomic_DNA"/>
</dbReference>
<keyword evidence="1" id="KW-0880">Kelch repeat</keyword>
<evidence type="ECO:0000259" key="4">
    <source>
        <dbReference type="PROSITE" id="PS51886"/>
    </source>
</evidence>
<dbReference type="InterPro" id="IPR006571">
    <property type="entry name" value="TLDc_dom"/>
</dbReference>